<comment type="caution">
    <text evidence="1">The sequence shown here is derived from an EMBL/GenBank/DDBJ whole genome shotgun (WGS) entry which is preliminary data.</text>
</comment>
<name>A0A392U6A1_9FABA</name>
<protein>
    <submittedName>
        <fullName evidence="1">Uncharacterized protein</fullName>
    </submittedName>
</protein>
<organism evidence="1 2">
    <name type="scientific">Trifolium medium</name>
    <dbReference type="NCBI Taxonomy" id="97028"/>
    <lineage>
        <taxon>Eukaryota</taxon>
        <taxon>Viridiplantae</taxon>
        <taxon>Streptophyta</taxon>
        <taxon>Embryophyta</taxon>
        <taxon>Tracheophyta</taxon>
        <taxon>Spermatophyta</taxon>
        <taxon>Magnoliopsida</taxon>
        <taxon>eudicotyledons</taxon>
        <taxon>Gunneridae</taxon>
        <taxon>Pentapetalae</taxon>
        <taxon>rosids</taxon>
        <taxon>fabids</taxon>
        <taxon>Fabales</taxon>
        <taxon>Fabaceae</taxon>
        <taxon>Papilionoideae</taxon>
        <taxon>50 kb inversion clade</taxon>
        <taxon>NPAAA clade</taxon>
        <taxon>Hologalegina</taxon>
        <taxon>IRL clade</taxon>
        <taxon>Trifolieae</taxon>
        <taxon>Trifolium</taxon>
    </lineage>
</organism>
<dbReference type="AlphaFoldDB" id="A0A392U6A1"/>
<dbReference type="Proteomes" id="UP000265520">
    <property type="component" value="Unassembled WGS sequence"/>
</dbReference>
<proteinExistence type="predicted"/>
<reference evidence="1 2" key="1">
    <citation type="journal article" date="2018" name="Front. Plant Sci.">
        <title>Red Clover (Trifolium pratense) and Zigzag Clover (T. medium) - A Picture of Genomic Similarities and Differences.</title>
        <authorList>
            <person name="Dluhosova J."/>
            <person name="Istvanek J."/>
            <person name="Nedelnik J."/>
            <person name="Repkova J."/>
        </authorList>
    </citation>
    <scope>NUCLEOTIDE SEQUENCE [LARGE SCALE GENOMIC DNA]</scope>
    <source>
        <strain evidence="2">cv. 10/8</strain>
        <tissue evidence="1">Leaf</tissue>
    </source>
</reference>
<accession>A0A392U6A1</accession>
<sequence length="40" mass="4375">MSLKSGFESLSERVASACQDSSVTLKCTALCRQLLAEQPW</sequence>
<dbReference type="EMBL" id="LXQA010739051">
    <property type="protein sequence ID" value="MCI68578.1"/>
    <property type="molecule type" value="Genomic_DNA"/>
</dbReference>
<evidence type="ECO:0000313" key="1">
    <source>
        <dbReference type="EMBL" id="MCI68578.1"/>
    </source>
</evidence>
<evidence type="ECO:0000313" key="2">
    <source>
        <dbReference type="Proteomes" id="UP000265520"/>
    </source>
</evidence>
<keyword evidence="2" id="KW-1185">Reference proteome</keyword>